<dbReference type="SMART" id="SM00025">
    <property type="entry name" value="Pumilio"/>
    <property type="match status" value="5"/>
</dbReference>
<dbReference type="InterPro" id="IPR001313">
    <property type="entry name" value="Pumilio_RNA-bd_rpt"/>
</dbReference>
<dbReference type="GO" id="GO:0010608">
    <property type="term" value="P:post-transcriptional regulation of gene expression"/>
    <property type="evidence" value="ECO:0007669"/>
    <property type="project" value="TreeGrafter"/>
</dbReference>
<name>A0A7S1MQA0_ALECA</name>
<protein>
    <recommendedName>
        <fullName evidence="3">PUM-HD domain-containing protein</fullName>
    </recommendedName>
</protein>
<evidence type="ECO:0000313" key="4">
    <source>
        <dbReference type="EMBL" id="CAD9137138.1"/>
    </source>
</evidence>
<dbReference type="InterPro" id="IPR011989">
    <property type="entry name" value="ARM-like"/>
</dbReference>
<dbReference type="SUPFAM" id="SSF48371">
    <property type="entry name" value="ARM repeat"/>
    <property type="match status" value="1"/>
</dbReference>
<proteinExistence type="predicted"/>
<dbReference type="InterPro" id="IPR033133">
    <property type="entry name" value="PUM-HD"/>
</dbReference>
<gene>
    <name evidence="4" type="ORF">ACAT0790_LOCUS25094</name>
</gene>
<dbReference type="EMBL" id="HBGE01041569">
    <property type="protein sequence ID" value="CAD9137138.1"/>
    <property type="molecule type" value="Transcribed_RNA"/>
</dbReference>
<reference evidence="4" key="1">
    <citation type="submission" date="2021-01" db="EMBL/GenBank/DDBJ databases">
        <authorList>
            <person name="Corre E."/>
            <person name="Pelletier E."/>
            <person name="Niang G."/>
            <person name="Scheremetjew M."/>
            <person name="Finn R."/>
            <person name="Kale V."/>
            <person name="Holt S."/>
            <person name="Cochrane G."/>
            <person name="Meng A."/>
            <person name="Brown T."/>
            <person name="Cohen L."/>
        </authorList>
    </citation>
    <scope>NUCLEOTIDE SEQUENCE</scope>
    <source>
        <strain evidence="4">OF101</strain>
    </source>
</reference>
<dbReference type="GO" id="GO:0005737">
    <property type="term" value="C:cytoplasm"/>
    <property type="evidence" value="ECO:0007669"/>
    <property type="project" value="TreeGrafter"/>
</dbReference>
<dbReference type="PROSITE" id="PS50303">
    <property type="entry name" value="PUM_HD"/>
    <property type="match status" value="1"/>
</dbReference>
<dbReference type="Gene3D" id="1.25.10.10">
    <property type="entry name" value="Leucine-rich Repeat Variant"/>
    <property type="match status" value="1"/>
</dbReference>
<dbReference type="Pfam" id="PF00806">
    <property type="entry name" value="PUF"/>
    <property type="match status" value="5"/>
</dbReference>
<dbReference type="GO" id="GO:0003729">
    <property type="term" value="F:mRNA binding"/>
    <property type="evidence" value="ECO:0007669"/>
    <property type="project" value="TreeGrafter"/>
</dbReference>
<dbReference type="InterPro" id="IPR016024">
    <property type="entry name" value="ARM-type_fold"/>
</dbReference>
<organism evidence="4">
    <name type="scientific">Alexandrium catenella</name>
    <name type="common">Red tide dinoflagellate</name>
    <name type="synonym">Gonyaulax catenella</name>
    <dbReference type="NCBI Taxonomy" id="2925"/>
    <lineage>
        <taxon>Eukaryota</taxon>
        <taxon>Sar</taxon>
        <taxon>Alveolata</taxon>
        <taxon>Dinophyceae</taxon>
        <taxon>Gonyaulacales</taxon>
        <taxon>Pyrocystaceae</taxon>
        <taxon>Alexandrium</taxon>
    </lineage>
</organism>
<evidence type="ECO:0000259" key="3">
    <source>
        <dbReference type="PROSITE" id="PS50303"/>
    </source>
</evidence>
<dbReference type="AlphaFoldDB" id="A0A7S1MQA0"/>
<evidence type="ECO:0000256" key="2">
    <source>
        <dbReference type="SAM" id="MobiDB-lite"/>
    </source>
</evidence>
<keyword evidence="1" id="KW-0677">Repeat</keyword>
<evidence type="ECO:0000256" key="1">
    <source>
        <dbReference type="ARBA" id="ARBA00022737"/>
    </source>
</evidence>
<dbReference type="PANTHER" id="PTHR12537">
    <property type="entry name" value="RNA BINDING PROTEIN PUMILIO-RELATED"/>
    <property type="match status" value="1"/>
</dbReference>
<dbReference type="PANTHER" id="PTHR12537:SF12">
    <property type="entry name" value="MATERNAL PROTEIN PUMILIO"/>
    <property type="match status" value="1"/>
</dbReference>
<feature type="region of interest" description="Disordered" evidence="2">
    <location>
        <begin position="99"/>
        <end position="151"/>
    </location>
</feature>
<sequence length="428" mass="45891">MLCASSFESALPAAPQMSWMHPVRPLDWSEEAQVAGNGTKLQTFVMQMVPVQLLPMPTAMSNGSGWPQQQAAAWPGCTEVQETPLAPISLQPAVQLEPCPWPAERPGQQAAPSLSTSAKRRLRRQRATEVRAAQALAEESEPPSPSSNTSCDLPEPLNCAALIEALAAGGEARMSALSAMRGSMAELSFGREGCRLVQAAFQHADRAAIAVLVEELHGCVREAVASQYANYVIQAVVTVLPTAMTSFVVKELLGSGAEVACHRFGCRILCRLIEHNGGSGTLAELFEELLAEAASLCQHPFAHYVMECMLEHVPEHRQRIIHALRSDLRGNACDRSGSHVVEAALAHGSEADRQAIAFQLLGTGKHSVISLAQSQYGSFVLLALMQQVPCRLSEEALVHLSQAAVLLEGTKCGQRLLQDLGLITVSAE</sequence>
<accession>A0A7S1MQA0</accession>
<feature type="domain" description="PUM-HD" evidence="3">
    <location>
        <begin position="76"/>
        <end position="424"/>
    </location>
</feature>